<dbReference type="AlphaFoldDB" id="A0AAN5CIU7"/>
<keyword evidence="1" id="KW-0472">Membrane</keyword>
<gene>
    <name evidence="2" type="ORF">PMAYCL1PPCAC_15384</name>
</gene>
<keyword evidence="1" id="KW-0812">Transmembrane</keyword>
<keyword evidence="1" id="KW-1133">Transmembrane helix</keyword>
<name>A0AAN5CIU7_9BILA</name>
<feature type="transmembrane region" description="Helical" evidence="1">
    <location>
        <begin position="21"/>
        <end position="41"/>
    </location>
</feature>
<keyword evidence="3" id="KW-1185">Reference proteome</keyword>
<evidence type="ECO:0000313" key="2">
    <source>
        <dbReference type="EMBL" id="GMR45188.1"/>
    </source>
</evidence>
<sequence length="79" mass="8674">KLSSMKATSSSWKRKLADEGGSVLLFVIYSIYAYILFIAIFDRPILAPLQQLSLNQPSIDDLDNSVTRINLGNSAATVI</sequence>
<feature type="non-terminal residue" evidence="2">
    <location>
        <position position="1"/>
    </location>
</feature>
<protein>
    <submittedName>
        <fullName evidence="2">Uncharacterized protein</fullName>
    </submittedName>
</protein>
<dbReference type="EMBL" id="BTRK01000004">
    <property type="protein sequence ID" value="GMR45188.1"/>
    <property type="molecule type" value="Genomic_DNA"/>
</dbReference>
<feature type="non-terminal residue" evidence="2">
    <location>
        <position position="79"/>
    </location>
</feature>
<reference evidence="3" key="1">
    <citation type="submission" date="2022-10" db="EMBL/GenBank/DDBJ databases">
        <title>Genome assembly of Pristionchus species.</title>
        <authorList>
            <person name="Yoshida K."/>
            <person name="Sommer R.J."/>
        </authorList>
    </citation>
    <scope>NUCLEOTIDE SEQUENCE [LARGE SCALE GENOMIC DNA]</scope>
    <source>
        <strain evidence="3">RS5460</strain>
    </source>
</reference>
<dbReference type="Proteomes" id="UP001328107">
    <property type="component" value="Unassembled WGS sequence"/>
</dbReference>
<evidence type="ECO:0000256" key="1">
    <source>
        <dbReference type="SAM" id="Phobius"/>
    </source>
</evidence>
<organism evidence="2 3">
    <name type="scientific">Pristionchus mayeri</name>
    <dbReference type="NCBI Taxonomy" id="1317129"/>
    <lineage>
        <taxon>Eukaryota</taxon>
        <taxon>Metazoa</taxon>
        <taxon>Ecdysozoa</taxon>
        <taxon>Nematoda</taxon>
        <taxon>Chromadorea</taxon>
        <taxon>Rhabditida</taxon>
        <taxon>Rhabditina</taxon>
        <taxon>Diplogasteromorpha</taxon>
        <taxon>Diplogasteroidea</taxon>
        <taxon>Neodiplogasteridae</taxon>
        <taxon>Pristionchus</taxon>
    </lineage>
</organism>
<accession>A0AAN5CIU7</accession>
<proteinExistence type="predicted"/>
<evidence type="ECO:0000313" key="3">
    <source>
        <dbReference type="Proteomes" id="UP001328107"/>
    </source>
</evidence>
<comment type="caution">
    <text evidence="2">The sequence shown here is derived from an EMBL/GenBank/DDBJ whole genome shotgun (WGS) entry which is preliminary data.</text>
</comment>